<evidence type="ECO:0000256" key="1">
    <source>
        <dbReference type="SAM" id="Phobius"/>
    </source>
</evidence>
<keyword evidence="3" id="KW-1185">Reference proteome</keyword>
<proteinExistence type="predicted"/>
<sequence>MALVLWGIVFLFLKYTVSLQDMSLFYLMTNLVGLLLIKWGLDEIECVTGQKVNDQLWFYGVMNLLLVTCRIFEVHVYEIGLEYFESYVLAFTLMFAHFYVFFFPLYIFSVLLKFDRHLLQKPFSYSVTYMVPICVSLALISFLSQTTELARALLWTTIILLELHASLRLLIANKTEDKVTSKMCEKAAHLFRKRI</sequence>
<feature type="transmembrane region" description="Helical" evidence="1">
    <location>
        <begin position="123"/>
        <end position="143"/>
    </location>
</feature>
<dbReference type="Proteomes" id="UP000238205">
    <property type="component" value="Unassembled WGS sequence"/>
</dbReference>
<accession>A0A2T0W8Y6</accession>
<keyword evidence="1" id="KW-0812">Transmembrane</keyword>
<evidence type="ECO:0000313" key="3">
    <source>
        <dbReference type="Proteomes" id="UP000238205"/>
    </source>
</evidence>
<gene>
    <name evidence="2" type="ORF">CLV38_10680</name>
</gene>
<dbReference type="EMBL" id="PVTO01000006">
    <property type="protein sequence ID" value="PRY83175.1"/>
    <property type="molecule type" value="Genomic_DNA"/>
</dbReference>
<name>A0A2T0W8Y6_9LACT</name>
<evidence type="ECO:0000313" key="2">
    <source>
        <dbReference type="EMBL" id="PRY83175.1"/>
    </source>
</evidence>
<comment type="caution">
    <text evidence="2">The sequence shown here is derived from an EMBL/GenBank/DDBJ whole genome shotgun (WGS) entry which is preliminary data.</text>
</comment>
<keyword evidence="1" id="KW-0472">Membrane</keyword>
<keyword evidence="1" id="KW-1133">Transmembrane helix</keyword>
<dbReference type="AlphaFoldDB" id="A0A2T0W8Y6"/>
<feature type="transmembrane region" description="Helical" evidence="1">
    <location>
        <begin position="87"/>
        <end position="111"/>
    </location>
</feature>
<feature type="transmembrane region" description="Helical" evidence="1">
    <location>
        <begin position="149"/>
        <end position="171"/>
    </location>
</feature>
<dbReference type="RefSeq" id="WP_106192113.1">
    <property type="nucleotide sequence ID" value="NZ_PVTO01000006.1"/>
</dbReference>
<reference evidence="2 3" key="1">
    <citation type="submission" date="2018-03" db="EMBL/GenBank/DDBJ databases">
        <title>Genomic Encyclopedia of Archaeal and Bacterial Type Strains, Phase II (KMG-II): from individual species to whole genera.</title>
        <authorList>
            <person name="Goeker M."/>
        </authorList>
    </citation>
    <scope>NUCLEOTIDE SEQUENCE [LARGE SCALE GENOMIC DNA]</scope>
    <source>
        <strain evidence="2 3">DSM 13175</strain>
    </source>
</reference>
<organism evidence="2 3">
    <name type="scientific">Alkalibacterium olivapovliticus</name>
    <dbReference type="NCBI Taxonomy" id="99907"/>
    <lineage>
        <taxon>Bacteria</taxon>
        <taxon>Bacillati</taxon>
        <taxon>Bacillota</taxon>
        <taxon>Bacilli</taxon>
        <taxon>Lactobacillales</taxon>
        <taxon>Carnobacteriaceae</taxon>
        <taxon>Alkalibacterium</taxon>
    </lineage>
</organism>
<protein>
    <submittedName>
        <fullName evidence="2">Uncharacterized protein</fullName>
    </submittedName>
</protein>